<gene>
    <name evidence="13" type="primary">LOC103717216</name>
</gene>
<comment type="subcellular location">
    <subcellularLocation>
        <location evidence="1">Cell membrane</location>
        <topology evidence="1">Lipid-anchor</topology>
        <topology evidence="1">GPI-anchor</topology>
    </subcellularLocation>
</comment>
<keyword evidence="6" id="KW-0325">Glycoprotein</keyword>
<dbReference type="OrthoDB" id="659547at2759"/>
<dbReference type="GO" id="GO:0006869">
    <property type="term" value="P:lipid transport"/>
    <property type="evidence" value="ECO:0007669"/>
    <property type="project" value="InterPro"/>
</dbReference>
<organism evidence="12 13">
    <name type="scientific">Phoenix dactylifera</name>
    <name type="common">Date palm</name>
    <dbReference type="NCBI Taxonomy" id="42345"/>
    <lineage>
        <taxon>Eukaryota</taxon>
        <taxon>Viridiplantae</taxon>
        <taxon>Streptophyta</taxon>
        <taxon>Embryophyta</taxon>
        <taxon>Tracheophyta</taxon>
        <taxon>Spermatophyta</taxon>
        <taxon>Magnoliopsida</taxon>
        <taxon>Liliopsida</taxon>
        <taxon>Arecaceae</taxon>
        <taxon>Coryphoideae</taxon>
        <taxon>Phoeniceae</taxon>
        <taxon>Phoenix</taxon>
    </lineage>
</organism>
<feature type="signal peptide" evidence="10">
    <location>
        <begin position="1"/>
        <end position="24"/>
    </location>
</feature>
<sequence>MVWAGRCAWVLALWLGLAMLHGDGAQVGAPSPSMDCTSALLSLADCLTFVEPGSNVTKPQGNCCSALKKVVKEEVACLCEAFKGSSAFGITINMTKALTLPSACGITTPPFSKCKIAFDGAPGSAPAPSPSSGAPGSASTPSSRPSGARALSAPSLVVVLAAAAVALWFHYI</sequence>
<dbReference type="CDD" id="cd00010">
    <property type="entry name" value="AAI_LTSS"/>
    <property type="match status" value="1"/>
</dbReference>
<dbReference type="PRINTS" id="PR00382">
    <property type="entry name" value="LIPIDTRNSFER"/>
</dbReference>
<protein>
    <submittedName>
        <fullName evidence="13">Non-specific lipid transfer protein GPI-anchored 11-like</fullName>
    </submittedName>
</protein>
<evidence type="ECO:0000256" key="4">
    <source>
        <dbReference type="ARBA" id="ARBA00022729"/>
    </source>
</evidence>
<dbReference type="Pfam" id="PF14368">
    <property type="entry name" value="LTP_2"/>
    <property type="match status" value="1"/>
</dbReference>
<dbReference type="InterPro" id="IPR000528">
    <property type="entry name" value="Plant_nsLTP"/>
</dbReference>
<dbReference type="RefSeq" id="XP_008803745.1">
    <property type="nucleotide sequence ID" value="XM_008805523.4"/>
</dbReference>
<feature type="domain" description="Bifunctional inhibitor/plant lipid transfer protein/seed storage helical" evidence="11">
    <location>
        <begin position="36"/>
        <end position="114"/>
    </location>
</feature>
<keyword evidence="7" id="KW-0449">Lipoprotein</keyword>
<keyword evidence="9" id="KW-0812">Transmembrane</keyword>
<comment type="similarity">
    <text evidence="2">Belongs to the plant LTP family.</text>
</comment>
<dbReference type="AlphaFoldDB" id="A0A8B7CPU2"/>
<dbReference type="GO" id="GO:0098552">
    <property type="term" value="C:side of membrane"/>
    <property type="evidence" value="ECO:0007669"/>
    <property type="project" value="UniProtKB-KW"/>
</dbReference>
<dbReference type="Gene3D" id="1.10.110.10">
    <property type="entry name" value="Plant lipid-transfer and hydrophobic proteins"/>
    <property type="match status" value="1"/>
</dbReference>
<evidence type="ECO:0000256" key="2">
    <source>
        <dbReference type="ARBA" id="ARBA00009748"/>
    </source>
</evidence>
<reference evidence="13" key="2">
    <citation type="submission" date="2025-08" db="UniProtKB">
        <authorList>
            <consortium name="RefSeq"/>
        </authorList>
    </citation>
    <scope>IDENTIFICATION</scope>
    <source>
        <tissue evidence="13">Young leaves</tissue>
    </source>
</reference>
<keyword evidence="3" id="KW-0336">GPI-anchor</keyword>
<dbReference type="SUPFAM" id="SSF47699">
    <property type="entry name" value="Bifunctional inhibitor/lipid-transfer protein/seed storage 2S albumin"/>
    <property type="match status" value="1"/>
</dbReference>
<dbReference type="GO" id="GO:0008289">
    <property type="term" value="F:lipid binding"/>
    <property type="evidence" value="ECO:0007669"/>
    <property type="project" value="InterPro"/>
</dbReference>
<dbReference type="InterPro" id="IPR036312">
    <property type="entry name" value="Bifun_inhib/LTP/seed_sf"/>
</dbReference>
<accession>A0A8B7CPU2</accession>
<feature type="chain" id="PRO_5034173433" evidence="10">
    <location>
        <begin position="25"/>
        <end position="172"/>
    </location>
</feature>
<evidence type="ECO:0000256" key="9">
    <source>
        <dbReference type="SAM" id="Phobius"/>
    </source>
</evidence>
<evidence type="ECO:0000313" key="12">
    <source>
        <dbReference type="Proteomes" id="UP000228380"/>
    </source>
</evidence>
<evidence type="ECO:0000256" key="7">
    <source>
        <dbReference type="ARBA" id="ARBA00023288"/>
    </source>
</evidence>
<dbReference type="KEGG" id="pda:103717216"/>
<keyword evidence="4 10" id="KW-0732">Signal</keyword>
<name>A0A8B7CPU2_PHODC</name>
<dbReference type="GeneID" id="103717216"/>
<dbReference type="PANTHER" id="PTHR33044">
    <property type="entry name" value="BIFUNCTIONAL INHIBITOR/LIPID-TRANSFER PROTEIN/SEED STORAGE 2S ALBUMIN SUPERFAMILY PROTEIN-RELATED"/>
    <property type="match status" value="1"/>
</dbReference>
<dbReference type="SMART" id="SM00499">
    <property type="entry name" value="AAI"/>
    <property type="match status" value="1"/>
</dbReference>
<feature type="region of interest" description="Disordered" evidence="8">
    <location>
        <begin position="125"/>
        <end position="146"/>
    </location>
</feature>
<dbReference type="InterPro" id="IPR016140">
    <property type="entry name" value="Bifunc_inhib/LTP/seed_store"/>
</dbReference>
<keyword evidence="5" id="KW-1015">Disulfide bond</keyword>
<evidence type="ECO:0000256" key="10">
    <source>
        <dbReference type="SAM" id="SignalP"/>
    </source>
</evidence>
<evidence type="ECO:0000256" key="5">
    <source>
        <dbReference type="ARBA" id="ARBA00023157"/>
    </source>
</evidence>
<evidence type="ECO:0000256" key="1">
    <source>
        <dbReference type="ARBA" id="ARBA00004609"/>
    </source>
</evidence>
<evidence type="ECO:0000259" key="11">
    <source>
        <dbReference type="SMART" id="SM00499"/>
    </source>
</evidence>
<evidence type="ECO:0000313" key="13">
    <source>
        <dbReference type="RefSeq" id="XP_008803745.1"/>
    </source>
</evidence>
<dbReference type="Proteomes" id="UP000228380">
    <property type="component" value="Chromosome 8"/>
</dbReference>
<keyword evidence="9" id="KW-1133">Transmembrane helix</keyword>
<reference evidence="12" key="1">
    <citation type="journal article" date="2019" name="Nat. Commun.">
        <title>Genome-wide association mapping of date palm fruit traits.</title>
        <authorList>
            <person name="Hazzouri K.M."/>
            <person name="Gros-Balthazard M."/>
            <person name="Flowers J.M."/>
            <person name="Copetti D."/>
            <person name="Lemansour A."/>
            <person name="Lebrun M."/>
            <person name="Masmoudi K."/>
            <person name="Ferrand S."/>
            <person name="Dhar M.I."/>
            <person name="Fresquez Z.A."/>
            <person name="Rosas U."/>
            <person name="Zhang J."/>
            <person name="Talag J."/>
            <person name="Lee S."/>
            <person name="Kudrna D."/>
            <person name="Powell R.F."/>
            <person name="Leitch I.J."/>
            <person name="Krueger R.R."/>
            <person name="Wing R.A."/>
            <person name="Amiri K.M.A."/>
            <person name="Purugganan M.D."/>
        </authorList>
    </citation>
    <scope>NUCLEOTIDE SEQUENCE [LARGE SCALE GENOMIC DNA]</scope>
    <source>
        <strain evidence="12">cv. Khalas</strain>
    </source>
</reference>
<dbReference type="InterPro" id="IPR043325">
    <property type="entry name" value="LTSS"/>
</dbReference>
<dbReference type="GO" id="GO:0005886">
    <property type="term" value="C:plasma membrane"/>
    <property type="evidence" value="ECO:0007669"/>
    <property type="project" value="UniProtKB-SubCell"/>
</dbReference>
<evidence type="ECO:0000256" key="3">
    <source>
        <dbReference type="ARBA" id="ARBA00022622"/>
    </source>
</evidence>
<feature type="transmembrane region" description="Helical" evidence="9">
    <location>
        <begin position="151"/>
        <end position="171"/>
    </location>
</feature>
<evidence type="ECO:0000256" key="8">
    <source>
        <dbReference type="SAM" id="MobiDB-lite"/>
    </source>
</evidence>
<evidence type="ECO:0000256" key="6">
    <source>
        <dbReference type="ARBA" id="ARBA00023180"/>
    </source>
</evidence>
<keyword evidence="12" id="KW-1185">Reference proteome</keyword>
<proteinExistence type="inferred from homology"/>
<dbReference type="FunFam" id="1.10.110.10:FF:000001">
    <property type="entry name" value="Bifunctional inhibitor/lipid-transfer protein/seed storage 2S albumin superfamily protein"/>
    <property type="match status" value="1"/>
</dbReference>
<keyword evidence="9" id="KW-0472">Membrane</keyword>